<evidence type="ECO:0000256" key="4">
    <source>
        <dbReference type="ARBA" id="ARBA00012081"/>
    </source>
</evidence>
<dbReference type="CDD" id="cd07233">
    <property type="entry name" value="GlxI_Zn"/>
    <property type="match status" value="2"/>
</dbReference>
<evidence type="ECO:0000256" key="7">
    <source>
        <dbReference type="ARBA" id="ARBA00023239"/>
    </source>
</evidence>
<dbReference type="InterPro" id="IPR029068">
    <property type="entry name" value="Glyas_Bleomycin-R_OHBP_Dase"/>
</dbReference>
<keyword evidence="5" id="KW-0479">Metal-binding</keyword>
<feature type="domain" description="VOC" evidence="12">
    <location>
        <begin position="179"/>
        <end position="332"/>
    </location>
</feature>
<reference evidence="13 14" key="1">
    <citation type="journal article" date="2023" name="Commun. Biol.">
        <title>Genome analysis of Parmales, the sister group of diatoms, reveals the evolutionary specialization of diatoms from phago-mixotrophs to photoautotrophs.</title>
        <authorList>
            <person name="Ban H."/>
            <person name="Sato S."/>
            <person name="Yoshikawa S."/>
            <person name="Yamada K."/>
            <person name="Nakamura Y."/>
            <person name="Ichinomiya M."/>
            <person name="Sato N."/>
            <person name="Blanc-Mathieu R."/>
            <person name="Endo H."/>
            <person name="Kuwata A."/>
            <person name="Ogata H."/>
        </authorList>
    </citation>
    <scope>NUCLEOTIDE SEQUENCE [LARGE SCALE GENOMIC DNA]</scope>
</reference>
<keyword evidence="7" id="KW-0456">Lyase</keyword>
<protein>
    <recommendedName>
        <fullName evidence="4">lactoylglutathione lyase</fullName>
        <ecNumber evidence="4">4.4.1.5</ecNumber>
    </recommendedName>
    <alternativeName>
        <fullName evidence="9">Aldoketomutase</fullName>
    </alternativeName>
    <alternativeName>
        <fullName evidence="8">Ketone-aldehyde mutase</fullName>
    </alternativeName>
    <alternativeName>
        <fullName evidence="10">Methylglyoxalase</fullName>
    </alternativeName>
    <alternativeName>
        <fullName evidence="11">S-D-lactoylglutathione methylglyoxal lyase</fullName>
    </alternativeName>
</protein>
<comment type="similarity">
    <text evidence="3">Belongs to the glyoxalase I family.</text>
</comment>
<evidence type="ECO:0000313" key="13">
    <source>
        <dbReference type="EMBL" id="GMI23151.1"/>
    </source>
</evidence>
<dbReference type="InterPro" id="IPR018146">
    <property type="entry name" value="Glyoxalase_1_CS"/>
</dbReference>
<dbReference type="InterPro" id="IPR004361">
    <property type="entry name" value="Glyoxalase_1"/>
</dbReference>
<evidence type="ECO:0000256" key="2">
    <source>
        <dbReference type="ARBA" id="ARBA00005008"/>
    </source>
</evidence>
<dbReference type="InterPro" id="IPR004360">
    <property type="entry name" value="Glyas_Fos-R_dOase_dom"/>
</dbReference>
<dbReference type="Gene3D" id="3.10.180.10">
    <property type="entry name" value="2,3-Dihydroxybiphenyl 1,2-Dioxygenase, domain 1"/>
    <property type="match status" value="2"/>
</dbReference>
<dbReference type="InterPro" id="IPR037523">
    <property type="entry name" value="VOC_core"/>
</dbReference>
<keyword evidence="14" id="KW-1185">Reference proteome</keyword>
<evidence type="ECO:0000256" key="5">
    <source>
        <dbReference type="ARBA" id="ARBA00022723"/>
    </source>
</evidence>
<organism evidence="13 14">
    <name type="scientific">Tetraparma gracilis</name>
    <dbReference type="NCBI Taxonomy" id="2962635"/>
    <lineage>
        <taxon>Eukaryota</taxon>
        <taxon>Sar</taxon>
        <taxon>Stramenopiles</taxon>
        <taxon>Ochrophyta</taxon>
        <taxon>Bolidophyceae</taxon>
        <taxon>Parmales</taxon>
        <taxon>Triparmaceae</taxon>
        <taxon>Tetraparma</taxon>
    </lineage>
</organism>
<evidence type="ECO:0000256" key="8">
    <source>
        <dbReference type="ARBA" id="ARBA00030291"/>
    </source>
</evidence>
<proteinExistence type="inferred from homology"/>
<evidence type="ECO:0000259" key="12">
    <source>
        <dbReference type="PROSITE" id="PS51819"/>
    </source>
</evidence>
<dbReference type="SUPFAM" id="SSF54593">
    <property type="entry name" value="Glyoxalase/Bleomycin resistance protein/Dihydroxybiphenyl dioxygenase"/>
    <property type="match status" value="2"/>
</dbReference>
<dbReference type="NCBIfam" id="TIGR00068">
    <property type="entry name" value="glyox_I"/>
    <property type="match status" value="1"/>
</dbReference>
<feature type="domain" description="VOC" evidence="12">
    <location>
        <begin position="15"/>
        <end position="168"/>
    </location>
</feature>
<dbReference type="PANTHER" id="PTHR10374">
    <property type="entry name" value="LACTOYLGLUTATHIONE LYASE GLYOXALASE I"/>
    <property type="match status" value="1"/>
</dbReference>
<evidence type="ECO:0000256" key="10">
    <source>
        <dbReference type="ARBA" id="ARBA00032460"/>
    </source>
</evidence>
<gene>
    <name evidence="13" type="ORF">TeGR_g9654</name>
</gene>
<sequence length="347" mass="37519">MSSPFPPAVIRGAPSWQQTMLRVSDPSAALAFYRDKMGMTVVDQLDFPAMSFSLTFLASLNGEAYPHEPGSDDAHRWLWSHPGATLELTHNHGAPRAYHAGNGEGEAEGRRGVDGFGHVCFHVDDVYATTDRLAAQGVSFKKKPDEGRMKGLAFAQDADGYWVELVKRAEGHGLKQPANLSQTMLRIKDPARSIPFYQSLGLTVVSERHFGPDKGAFSLFFLANLSPSEAPPAPGASEGEVSAFVNKRQQPFLELTHNHGTEGDEGFGHFNGNEAGRQGFGHLGFLVDDVYEACADLTAAGAPLHKEPDGGAMKGLAFVKDPDGYLIEIIKRGGYDDAATPYFMTPP</sequence>
<dbReference type="PROSITE" id="PS00934">
    <property type="entry name" value="GLYOXALASE_I_1"/>
    <property type="match status" value="2"/>
</dbReference>
<evidence type="ECO:0000256" key="6">
    <source>
        <dbReference type="ARBA" id="ARBA00022833"/>
    </source>
</evidence>
<dbReference type="PANTHER" id="PTHR10374:SF30">
    <property type="entry name" value="LACTOYLGLUTATHIONE LYASE"/>
    <property type="match status" value="1"/>
</dbReference>
<evidence type="ECO:0000256" key="3">
    <source>
        <dbReference type="ARBA" id="ARBA00010363"/>
    </source>
</evidence>
<comment type="caution">
    <text evidence="13">The sequence shown here is derived from an EMBL/GenBank/DDBJ whole genome shotgun (WGS) entry which is preliminary data.</text>
</comment>
<accession>A0ABQ6MBD5</accession>
<dbReference type="EMBL" id="BRYB01000115">
    <property type="protein sequence ID" value="GMI23151.1"/>
    <property type="molecule type" value="Genomic_DNA"/>
</dbReference>
<dbReference type="PROSITE" id="PS51819">
    <property type="entry name" value="VOC"/>
    <property type="match status" value="2"/>
</dbReference>
<comment type="pathway">
    <text evidence="2">Secondary metabolite metabolism; methylglyoxal degradation; (R)-lactate from methylglyoxal: step 1/2.</text>
</comment>
<comment type="cofactor">
    <cofactor evidence="1">
        <name>Zn(2+)</name>
        <dbReference type="ChEBI" id="CHEBI:29105"/>
    </cofactor>
</comment>
<dbReference type="Pfam" id="PF00903">
    <property type="entry name" value="Glyoxalase"/>
    <property type="match status" value="2"/>
</dbReference>
<dbReference type="Proteomes" id="UP001165060">
    <property type="component" value="Unassembled WGS sequence"/>
</dbReference>
<keyword evidence="6" id="KW-0862">Zinc</keyword>
<dbReference type="EC" id="4.4.1.5" evidence="4"/>
<evidence type="ECO:0000313" key="14">
    <source>
        <dbReference type="Proteomes" id="UP001165060"/>
    </source>
</evidence>
<evidence type="ECO:0000256" key="1">
    <source>
        <dbReference type="ARBA" id="ARBA00001947"/>
    </source>
</evidence>
<evidence type="ECO:0000256" key="9">
    <source>
        <dbReference type="ARBA" id="ARBA00030892"/>
    </source>
</evidence>
<name>A0ABQ6MBD5_9STRA</name>
<evidence type="ECO:0000256" key="11">
    <source>
        <dbReference type="ARBA" id="ARBA00033298"/>
    </source>
</evidence>